<evidence type="ECO:0000313" key="1">
    <source>
        <dbReference type="EMBL" id="ALJ00743.1"/>
    </source>
</evidence>
<proteinExistence type="predicted"/>
<dbReference type="RefSeq" id="WP_062545348.1">
    <property type="nucleotide sequence ID" value="NZ_CP012643.1"/>
</dbReference>
<keyword evidence="2" id="KW-1185">Reference proteome</keyword>
<gene>
    <name evidence="1" type="ORF">DC20_19355</name>
</gene>
<evidence type="ECO:0008006" key="3">
    <source>
        <dbReference type="Google" id="ProtNLM"/>
    </source>
</evidence>
<dbReference type="AlphaFoldDB" id="A0A0P0D1L4"/>
<sequence length="150" mass="17450">MTDEQIKEYFEKLNNNIKEYGYHVTNILESDSPGFCYSTGIYQTYKIPEIFISSLPKGLCSEIIENYVEAFKDGKEISLNEKLNFLTDRFPVYLIDVPITNLKEYVLSSIKIYGDKEFKYLQVIYPDIEGIFPNEAGYDYDQDIMGALKK</sequence>
<protein>
    <recommendedName>
        <fullName evidence="3">DUF4262 domain-containing protein</fullName>
    </recommendedName>
</protein>
<dbReference type="STRING" id="512763.DC20_19355"/>
<dbReference type="OrthoDB" id="9793188at2"/>
<accession>A0A0P0D1L4</accession>
<dbReference type="KEGG" id="rti:DC20_19355"/>
<name>A0A0P0D1L4_9BACT</name>
<organism evidence="1 2">
    <name type="scientific">Rufibacter tibetensis</name>
    <dbReference type="NCBI Taxonomy" id="512763"/>
    <lineage>
        <taxon>Bacteria</taxon>
        <taxon>Pseudomonadati</taxon>
        <taxon>Bacteroidota</taxon>
        <taxon>Cytophagia</taxon>
        <taxon>Cytophagales</taxon>
        <taxon>Hymenobacteraceae</taxon>
        <taxon>Rufibacter</taxon>
    </lineage>
</organism>
<dbReference type="Proteomes" id="UP000061382">
    <property type="component" value="Chromosome"/>
</dbReference>
<dbReference type="InterPro" id="IPR025358">
    <property type="entry name" value="DUF4262"/>
</dbReference>
<evidence type="ECO:0000313" key="2">
    <source>
        <dbReference type="Proteomes" id="UP000061382"/>
    </source>
</evidence>
<dbReference type="PATRIC" id="fig|512763.3.peg.4244"/>
<dbReference type="EMBL" id="CP012643">
    <property type="protein sequence ID" value="ALJ00743.1"/>
    <property type="molecule type" value="Genomic_DNA"/>
</dbReference>
<reference evidence="1 2" key="1">
    <citation type="submission" date="2015-08" db="EMBL/GenBank/DDBJ databases">
        <title>Complete genome sequence of Rufibacter tibetensis strain 1351t, a radiation-resistant bacterium from tibet plateau.</title>
        <authorList>
            <person name="Dai J."/>
        </authorList>
    </citation>
    <scope>NUCLEOTIDE SEQUENCE [LARGE SCALE GENOMIC DNA]</scope>
    <source>
        <strain evidence="1 2">1351</strain>
    </source>
</reference>
<dbReference type="Pfam" id="PF14081">
    <property type="entry name" value="DUF4262"/>
    <property type="match status" value="1"/>
</dbReference>